<gene>
    <name evidence="5" type="ORF">QRT04_07790</name>
</gene>
<evidence type="ECO:0000313" key="5">
    <source>
        <dbReference type="EMBL" id="MDM7854829.1"/>
    </source>
</evidence>
<dbReference type="RefSeq" id="WP_289454651.1">
    <property type="nucleotide sequence ID" value="NZ_JAUCGQ010000001.1"/>
</dbReference>
<evidence type="ECO:0000256" key="1">
    <source>
        <dbReference type="ARBA" id="ARBA00022630"/>
    </source>
</evidence>
<comment type="caution">
    <text evidence="5">The sequence shown here is derived from an EMBL/GenBank/DDBJ whole genome shotgun (WGS) entry which is preliminary data.</text>
</comment>
<feature type="domain" description="NADPH-dependent FMN reductase-like" evidence="4">
    <location>
        <begin position="9"/>
        <end position="145"/>
    </location>
</feature>
<dbReference type="InterPro" id="IPR005025">
    <property type="entry name" value="FMN_Rdtase-like_dom"/>
</dbReference>
<keyword evidence="3" id="KW-0560">Oxidoreductase</keyword>
<dbReference type="InterPro" id="IPR051814">
    <property type="entry name" value="NAD(P)H-dep_FMN_reductase"/>
</dbReference>
<dbReference type="InterPro" id="IPR029039">
    <property type="entry name" value="Flavoprotein-like_sf"/>
</dbReference>
<keyword evidence="1" id="KW-0285">Flavoprotein</keyword>
<dbReference type="PANTHER" id="PTHR43408:SF2">
    <property type="entry name" value="FMN REDUCTASE (NADPH)"/>
    <property type="match status" value="1"/>
</dbReference>
<accession>A0ABT7SF67</accession>
<reference evidence="5 6" key="1">
    <citation type="submission" date="2023-06" db="EMBL/GenBank/DDBJ databases">
        <title>Cellulomonas sp. MW4 Whole genome sequence.</title>
        <authorList>
            <person name="Park S."/>
        </authorList>
    </citation>
    <scope>NUCLEOTIDE SEQUENCE [LARGE SCALE GENOMIC DNA]</scope>
    <source>
        <strain evidence="5 6">MW4</strain>
    </source>
</reference>
<name>A0ABT7SF67_9CELL</name>
<protein>
    <submittedName>
        <fullName evidence="5">NAD(P)H-dependent oxidoreductase</fullName>
    </submittedName>
</protein>
<dbReference type="Proteomes" id="UP001529338">
    <property type="component" value="Unassembled WGS sequence"/>
</dbReference>
<sequence length="183" mass="18564">MSALADTGRVVTLVGNPRPASRTRAAAEAAAGIVARRLGLPGPGVTIELADLAPQVFAAERPDVDAALALAAGARLLVVATPVYKASYTGLLKAFLDGYGPRGLDGIPVVPLVVSASPVHAHAGDAHLLPLLAELGAVVPASALALLESELGHVEAATDRWFDASWVHELAAAPGGQRQVVQA</sequence>
<organism evidence="5 6">
    <name type="scientific">Cellulomonas alba</name>
    <dbReference type="NCBI Taxonomy" id="3053467"/>
    <lineage>
        <taxon>Bacteria</taxon>
        <taxon>Bacillati</taxon>
        <taxon>Actinomycetota</taxon>
        <taxon>Actinomycetes</taxon>
        <taxon>Micrococcales</taxon>
        <taxon>Cellulomonadaceae</taxon>
        <taxon>Cellulomonas</taxon>
    </lineage>
</organism>
<evidence type="ECO:0000256" key="3">
    <source>
        <dbReference type="ARBA" id="ARBA00023002"/>
    </source>
</evidence>
<evidence type="ECO:0000256" key="2">
    <source>
        <dbReference type="ARBA" id="ARBA00022643"/>
    </source>
</evidence>
<evidence type="ECO:0000259" key="4">
    <source>
        <dbReference type="Pfam" id="PF03358"/>
    </source>
</evidence>
<proteinExistence type="predicted"/>
<dbReference type="EMBL" id="JAUCGQ010000001">
    <property type="protein sequence ID" value="MDM7854829.1"/>
    <property type="molecule type" value="Genomic_DNA"/>
</dbReference>
<dbReference type="PANTHER" id="PTHR43408">
    <property type="entry name" value="FMN REDUCTASE (NADPH)"/>
    <property type="match status" value="1"/>
</dbReference>
<keyword evidence="6" id="KW-1185">Reference proteome</keyword>
<dbReference type="Pfam" id="PF03358">
    <property type="entry name" value="FMN_red"/>
    <property type="match status" value="1"/>
</dbReference>
<keyword evidence="2" id="KW-0288">FMN</keyword>
<dbReference type="Gene3D" id="3.40.50.360">
    <property type="match status" value="1"/>
</dbReference>
<evidence type="ECO:0000313" key="6">
    <source>
        <dbReference type="Proteomes" id="UP001529338"/>
    </source>
</evidence>
<dbReference type="SUPFAM" id="SSF52218">
    <property type="entry name" value="Flavoproteins"/>
    <property type="match status" value="1"/>
</dbReference>